<keyword evidence="3" id="KW-1185">Reference proteome</keyword>
<dbReference type="AlphaFoldDB" id="A0A075V9E0"/>
<keyword evidence="1" id="KW-0732">Signal</keyword>
<dbReference type="PANTHER" id="PTHR34853">
    <property type="match status" value="1"/>
</dbReference>
<protein>
    <submittedName>
        <fullName evidence="2">Lipase</fullName>
    </submittedName>
</protein>
<dbReference type="EMBL" id="CP008953">
    <property type="protein sequence ID" value="AIG80961.1"/>
    <property type="molecule type" value="Genomic_DNA"/>
</dbReference>
<dbReference type="GO" id="GO:0016042">
    <property type="term" value="P:lipid catabolic process"/>
    <property type="evidence" value="ECO:0007669"/>
    <property type="project" value="InterPro"/>
</dbReference>
<dbReference type="RefSeq" id="WP_037334588.1">
    <property type="nucleotide sequence ID" value="NZ_CP008953.1"/>
</dbReference>
<dbReference type="Gene3D" id="3.40.50.1820">
    <property type="entry name" value="alpha/beta hydrolase"/>
    <property type="match status" value="1"/>
</dbReference>
<dbReference type="PANTHER" id="PTHR34853:SF1">
    <property type="entry name" value="LIPASE 5"/>
    <property type="match status" value="1"/>
</dbReference>
<evidence type="ECO:0000313" key="2">
    <source>
        <dbReference type="EMBL" id="AIG80961.1"/>
    </source>
</evidence>
<dbReference type="InterPro" id="IPR029058">
    <property type="entry name" value="AB_hydrolase_fold"/>
</dbReference>
<dbReference type="HOGENOM" id="CLU_029538_6_0_11"/>
<reference evidence="2 3" key="1">
    <citation type="journal article" date="2014" name="J. Biotechnol.">
        <title>Complete genome sequence of the actinobacterium Amycolatopsis japonica MG417-CF17(T) (=DSM 44213T) producing (S,S)-N,N'-ethylenediaminedisuccinic acid.</title>
        <authorList>
            <person name="Stegmann E."/>
            <person name="Albersmeier A."/>
            <person name="Spohn M."/>
            <person name="Gert H."/>
            <person name="Weber T."/>
            <person name="Wohlleben W."/>
            <person name="Kalinowski J."/>
            <person name="Ruckert C."/>
        </authorList>
    </citation>
    <scope>NUCLEOTIDE SEQUENCE [LARGE SCALE GENOMIC DNA]</scope>
    <source>
        <strain evidence="3">MG417-CF17 (DSM 44213)</strain>
    </source>
</reference>
<accession>A0A075V9E0</accession>
<name>A0A075V9E0_9PSEU</name>
<evidence type="ECO:0000256" key="1">
    <source>
        <dbReference type="SAM" id="SignalP"/>
    </source>
</evidence>
<evidence type="ECO:0000313" key="3">
    <source>
        <dbReference type="Proteomes" id="UP000028492"/>
    </source>
</evidence>
<dbReference type="Pfam" id="PF03583">
    <property type="entry name" value="LIP"/>
    <property type="match status" value="1"/>
</dbReference>
<dbReference type="eggNOG" id="COG1073">
    <property type="taxonomic scope" value="Bacteria"/>
</dbReference>
<gene>
    <name evidence="2" type="ORF">AJAP_40925</name>
</gene>
<feature type="signal peptide" evidence="1">
    <location>
        <begin position="1"/>
        <end position="31"/>
    </location>
</feature>
<dbReference type="PIRSF" id="PIRSF029171">
    <property type="entry name" value="Esterase_LipA"/>
    <property type="match status" value="1"/>
</dbReference>
<dbReference type="Gene3D" id="1.10.260.130">
    <property type="match status" value="1"/>
</dbReference>
<dbReference type="SUPFAM" id="SSF53474">
    <property type="entry name" value="alpha/beta-Hydrolases"/>
    <property type="match status" value="1"/>
</dbReference>
<organism evidence="2 3">
    <name type="scientific">Amycolatopsis japonica</name>
    <dbReference type="NCBI Taxonomy" id="208439"/>
    <lineage>
        <taxon>Bacteria</taxon>
        <taxon>Bacillati</taxon>
        <taxon>Actinomycetota</taxon>
        <taxon>Actinomycetes</taxon>
        <taxon>Pseudonocardiales</taxon>
        <taxon>Pseudonocardiaceae</taxon>
        <taxon>Amycolatopsis</taxon>
        <taxon>Amycolatopsis japonica group</taxon>
    </lineage>
</organism>
<dbReference type="InterPro" id="IPR005152">
    <property type="entry name" value="Lipase_secreted"/>
</dbReference>
<proteinExistence type="predicted"/>
<dbReference type="Proteomes" id="UP000028492">
    <property type="component" value="Chromosome"/>
</dbReference>
<dbReference type="GO" id="GO:0004806">
    <property type="term" value="F:triacylglycerol lipase activity"/>
    <property type="evidence" value="ECO:0007669"/>
    <property type="project" value="InterPro"/>
</dbReference>
<sequence length="408" mass="42505">MRPGSRRGVSAAVSAATIAALLTFGAQQAGAAPSFYDPPSPLPAGAPGDIIRHEPSTFYVDPVKLIKADADVQRIMYRSTDTHGRANAVTGTVLTPKKAWTGAGERPVIGYAAGTQGVGDQCAPSKALSAGMEYEGPFIAGLLLRGYGVVVTDYEGLGTPGVHTYVNRVAEGNAVLDSIRAAQRLPEANLPDNGPVATAGYSQGGGASASAAELQPSYAPELKLKGSYAGAVPADLAEVGKNIDGHYAFGFLGFTMVSMDAAYPELNIPSLLNAKGAEAFEKVKQECTVDAIFAHAFTQSKDLTKDGRPLTAYLGEEPYKTRVGEQLIGARKPGAPTLVVHSALDDIVPYAQGRTMARSWCAKGAKVQFSTSLVPTHVGGAIRAFPEAFAWLEGRFAGLPAFGNCGLF</sequence>
<feature type="chain" id="PRO_5001710716" evidence="1">
    <location>
        <begin position="32"/>
        <end position="408"/>
    </location>
</feature>
<dbReference type="KEGG" id="aja:AJAP_40925"/>
<dbReference type="STRING" id="208439.AJAP_40925"/>